<reference evidence="1 2" key="1">
    <citation type="submission" date="2020-04" db="EMBL/GenBank/DDBJ databases">
        <authorList>
            <person name="De Canck E."/>
        </authorList>
    </citation>
    <scope>NUCLEOTIDE SEQUENCE [LARGE SCALE GENOMIC DNA]</scope>
    <source>
        <strain evidence="1 2">LMG 29542</strain>
    </source>
</reference>
<dbReference type="EMBL" id="CADIKH010000341">
    <property type="protein sequence ID" value="CAB3775243.1"/>
    <property type="molecule type" value="Genomic_DNA"/>
</dbReference>
<dbReference type="Proteomes" id="UP000494363">
    <property type="component" value="Unassembled WGS sequence"/>
</dbReference>
<sequence>MDTTFDDLSDDLKNLIREINVMFKFMKRQVVQGKIDAASQTYYWIDAFMVGGAPATVDSFIEKIELYVQSQLE</sequence>
<gene>
    <name evidence="1" type="ORF">LMG29542_08625</name>
</gene>
<accession>A0A6J5FA37</accession>
<proteinExistence type="predicted"/>
<name>A0A6J5FA37_9BURK</name>
<evidence type="ECO:0000313" key="2">
    <source>
        <dbReference type="Proteomes" id="UP000494363"/>
    </source>
</evidence>
<dbReference type="RefSeq" id="WP_175233569.1">
    <property type="nucleotide sequence ID" value="NZ_CADIKH010000341.1"/>
</dbReference>
<keyword evidence="2" id="KW-1185">Reference proteome</keyword>
<dbReference type="AlphaFoldDB" id="A0A6J5FA37"/>
<evidence type="ECO:0000313" key="1">
    <source>
        <dbReference type="EMBL" id="CAB3775243.1"/>
    </source>
</evidence>
<organism evidence="1 2">
    <name type="scientific">Paraburkholderia humisilvae</name>
    <dbReference type="NCBI Taxonomy" id="627669"/>
    <lineage>
        <taxon>Bacteria</taxon>
        <taxon>Pseudomonadati</taxon>
        <taxon>Pseudomonadota</taxon>
        <taxon>Betaproteobacteria</taxon>
        <taxon>Burkholderiales</taxon>
        <taxon>Burkholderiaceae</taxon>
        <taxon>Paraburkholderia</taxon>
    </lineage>
</organism>
<protein>
    <submittedName>
        <fullName evidence="1">Uncharacterized protein</fullName>
    </submittedName>
</protein>